<dbReference type="Pfam" id="PF26216">
    <property type="entry name" value="GDPGP1_C"/>
    <property type="match status" value="1"/>
</dbReference>
<dbReference type="InterPro" id="IPR036265">
    <property type="entry name" value="HIT-like_sf"/>
</dbReference>
<comment type="catalytic activity">
    <reaction evidence="1">
        <text>GDP-alpha-D-glucose + phosphate = alpha-D-glucose 1-phosphate + GDP + H(+)</text>
        <dbReference type="Rhea" id="RHEA:30387"/>
        <dbReference type="ChEBI" id="CHEBI:15378"/>
        <dbReference type="ChEBI" id="CHEBI:43474"/>
        <dbReference type="ChEBI" id="CHEBI:58189"/>
        <dbReference type="ChEBI" id="CHEBI:58601"/>
        <dbReference type="ChEBI" id="CHEBI:62230"/>
        <dbReference type="EC" id="2.7.7.78"/>
    </reaction>
</comment>
<dbReference type="EMBL" id="VWMK01000008">
    <property type="protein sequence ID" value="KAA3765841.1"/>
    <property type="molecule type" value="Genomic_DNA"/>
</dbReference>
<dbReference type="AlphaFoldDB" id="A0A7J4XJL4"/>
<gene>
    <name evidence="7" type="ORF">F3F73_09795</name>
</gene>
<comment type="caution">
    <text evidence="7">The sequence shown here is derived from an EMBL/GenBank/DDBJ whole genome shotgun (WGS) entry which is preliminary data.</text>
</comment>
<accession>A0A7J4XJL4</accession>
<evidence type="ECO:0000259" key="6">
    <source>
        <dbReference type="Pfam" id="PF26216"/>
    </source>
</evidence>
<protein>
    <recommendedName>
        <fullName evidence="4">GDP-D-glucose phosphorylase 1</fullName>
        <ecNumber evidence="3">2.7.7.78</ecNumber>
    </recommendedName>
</protein>
<dbReference type="InterPro" id="IPR043171">
    <property type="entry name" value="Ap4A_phos1/2-like"/>
</dbReference>
<evidence type="ECO:0000313" key="8">
    <source>
        <dbReference type="Proteomes" id="UP000422221"/>
    </source>
</evidence>
<dbReference type="Pfam" id="PF16269">
    <property type="entry name" value="DUF4922"/>
    <property type="match status" value="1"/>
</dbReference>
<dbReference type="Proteomes" id="UP000422221">
    <property type="component" value="Unassembled WGS sequence"/>
</dbReference>
<evidence type="ECO:0000256" key="2">
    <source>
        <dbReference type="ARBA" id="ARBA00003049"/>
    </source>
</evidence>
<dbReference type="InterPro" id="IPR026506">
    <property type="entry name" value="GDPGP"/>
</dbReference>
<dbReference type="GO" id="GO:0016787">
    <property type="term" value="F:hydrolase activity"/>
    <property type="evidence" value="ECO:0007669"/>
    <property type="project" value="UniProtKB-KW"/>
</dbReference>
<dbReference type="GO" id="GO:0005085">
    <property type="term" value="F:guanyl-nucleotide exchange factor activity"/>
    <property type="evidence" value="ECO:0007669"/>
    <property type="project" value="UniProtKB-KW"/>
</dbReference>
<dbReference type="PANTHER" id="PTHR20884">
    <property type="entry name" value="GDP-D-GLUCOSE PHOSPHORYLASE 1"/>
    <property type="match status" value="1"/>
</dbReference>
<dbReference type="RefSeq" id="WP_130058193.1">
    <property type="nucleotide sequence ID" value="NZ_JADNPJ010000004.1"/>
</dbReference>
<dbReference type="SUPFAM" id="SSF54197">
    <property type="entry name" value="HIT-like"/>
    <property type="match status" value="1"/>
</dbReference>
<organism evidence="7 8">
    <name type="scientific">Bacteroides salyersiae</name>
    <dbReference type="NCBI Taxonomy" id="291644"/>
    <lineage>
        <taxon>Bacteria</taxon>
        <taxon>Pseudomonadati</taxon>
        <taxon>Bacteroidota</taxon>
        <taxon>Bacteroidia</taxon>
        <taxon>Bacteroidales</taxon>
        <taxon>Bacteroidaceae</taxon>
        <taxon>Bacteroides</taxon>
    </lineage>
</organism>
<dbReference type="GO" id="GO:0000166">
    <property type="term" value="F:nucleotide binding"/>
    <property type="evidence" value="ECO:0007669"/>
    <property type="project" value="UniProtKB-KW"/>
</dbReference>
<proteinExistence type="predicted"/>
<evidence type="ECO:0000259" key="5">
    <source>
        <dbReference type="Pfam" id="PF16269"/>
    </source>
</evidence>
<comment type="function">
    <text evidence="2">Specific and highly efficient GDP-D-glucose phosphorylase regulating the levels of GDP-D-glucose in cells.</text>
</comment>
<feature type="domain" description="DUF4922" evidence="5">
    <location>
        <begin position="10"/>
        <end position="155"/>
    </location>
</feature>
<dbReference type="GO" id="GO:0006006">
    <property type="term" value="P:glucose metabolic process"/>
    <property type="evidence" value="ECO:0007669"/>
    <property type="project" value="TreeGrafter"/>
</dbReference>
<dbReference type="PANTHER" id="PTHR20884:SF8">
    <property type="entry name" value="GDP-D-GLUCOSE PHOSPHORYLASE 1"/>
    <property type="match status" value="1"/>
</dbReference>
<reference evidence="7 8" key="1">
    <citation type="journal article" date="2019" name="Nat. Med.">
        <title>A library of human gut bacterial isolates paired with longitudinal multiomics data enables mechanistic microbiome research.</title>
        <authorList>
            <person name="Poyet M."/>
            <person name="Groussin M."/>
            <person name="Gibbons S.M."/>
            <person name="Avila-Pacheco J."/>
            <person name="Jiang X."/>
            <person name="Kearney S.M."/>
            <person name="Perrotta A.R."/>
            <person name="Berdy B."/>
            <person name="Zhao S."/>
            <person name="Lieberman T.D."/>
            <person name="Swanson P.K."/>
            <person name="Smith M."/>
            <person name="Roesemann S."/>
            <person name="Alexander J.E."/>
            <person name="Rich S.A."/>
            <person name="Livny J."/>
            <person name="Vlamakis H."/>
            <person name="Clish C."/>
            <person name="Bullock K."/>
            <person name="Deik A."/>
            <person name="Scott J."/>
            <person name="Pierce K.A."/>
            <person name="Xavier R.J."/>
            <person name="Alm E.J."/>
        </authorList>
    </citation>
    <scope>NUCLEOTIDE SEQUENCE [LARGE SCALE GENOMIC DNA]</scope>
    <source>
        <strain evidence="7 8">BIOML-A10</strain>
    </source>
</reference>
<dbReference type="GO" id="GO:0080048">
    <property type="term" value="F:GDP-D-glucose phosphorylase activity"/>
    <property type="evidence" value="ECO:0007669"/>
    <property type="project" value="InterPro"/>
</dbReference>
<feature type="domain" description="GDPGP1-like C-terminal" evidence="6">
    <location>
        <begin position="179"/>
        <end position="311"/>
    </location>
</feature>
<evidence type="ECO:0000256" key="4">
    <source>
        <dbReference type="ARBA" id="ARBA00018857"/>
    </source>
</evidence>
<dbReference type="InterPro" id="IPR046320">
    <property type="entry name" value="DUF4922"/>
</dbReference>
<evidence type="ECO:0000313" key="7">
    <source>
        <dbReference type="EMBL" id="KAA3765841.1"/>
    </source>
</evidence>
<evidence type="ECO:0000256" key="3">
    <source>
        <dbReference type="ARBA" id="ARBA00012507"/>
    </source>
</evidence>
<evidence type="ECO:0000256" key="1">
    <source>
        <dbReference type="ARBA" id="ARBA00000063"/>
    </source>
</evidence>
<dbReference type="EC" id="2.7.7.78" evidence="3"/>
<dbReference type="GO" id="GO:0005737">
    <property type="term" value="C:cytoplasm"/>
    <property type="evidence" value="ECO:0007669"/>
    <property type="project" value="UniProtKB-SubCell"/>
</dbReference>
<dbReference type="InterPro" id="IPR058865">
    <property type="entry name" value="GDPGP1_C"/>
</dbReference>
<dbReference type="Gene3D" id="3.30.428.70">
    <property type="match status" value="1"/>
</dbReference>
<name>A0A7J4XJL4_9BACE</name>
<sequence>MDTKQKIERLLTDQLSAWELAGNNYAALARIKVKDLNVNGMHYKVQFNPARIVSSAAKVDAQSIQERKCFLCPANLPAMQRGIPFKDNYQILINPFPIFPKHLTVPALEHVDQRIKKRFGDMLDLAAIAEDYIVFYNGPKCGASAPDHAHFQAGNKGFLPLEQEWRNKKAGKIVTYRTASLSYLDDAPRTTLVIETGNREDAIALFNFVYNAMELKPGEDEPMMNILAWTENSQWIVCIFPRAKHRPSCYAAAGDANILISPASVDMGGVFITPQEKDFEKLTATDIMSILGEVCLDTDEFRKLRQRIKEQL</sequence>